<sequence length="265" mass="29868">MAHVTDNVAREKNKNKKNFLLLLKISLETPFSETLGQISTDSTLWSEGNISWVVTERNITEEEENGRKYDVMTKAVVVVFPKKLVNVSSEVLSVHILPPLTKHFQIKYTKKCRLVPGLAYTVTVHFQPDEWRYFSDNIRIHCKGEENLLVPVHAYPVINDLHIPSHISLPLVPLGQSASHVIPLRCSCPIDFEFQVHCLQPHKAFTVKPMSGIIPANGKAELKVTFTPLRYGTADITLQLVISQFNSKPVIFTVTGSSSPYLLLR</sequence>
<feature type="domain" description="Cep192-like" evidence="1">
    <location>
        <begin position="167"/>
        <end position="243"/>
    </location>
</feature>
<keyword evidence="3" id="KW-1185">Reference proteome</keyword>
<dbReference type="PANTHER" id="PTHR46500:SF1">
    <property type="entry name" value="CILIA- AND FLAGELLA-ASSOCIATED PROTEIN 221"/>
    <property type="match status" value="1"/>
</dbReference>
<reference evidence="2" key="2">
    <citation type="submission" date="2025-09" db="UniProtKB">
        <authorList>
            <consortium name="Ensembl"/>
        </authorList>
    </citation>
    <scope>IDENTIFICATION</scope>
</reference>
<dbReference type="InterPro" id="IPR013783">
    <property type="entry name" value="Ig-like_fold"/>
</dbReference>
<dbReference type="Proteomes" id="UP000694427">
    <property type="component" value="Unplaced"/>
</dbReference>
<name>A0A8C1LCB8_CYPCA</name>
<proteinExistence type="predicted"/>
<evidence type="ECO:0000313" key="3">
    <source>
        <dbReference type="Proteomes" id="UP000694427"/>
    </source>
</evidence>
<dbReference type="GO" id="GO:0003341">
    <property type="term" value="P:cilium movement"/>
    <property type="evidence" value="ECO:0007669"/>
    <property type="project" value="InterPro"/>
</dbReference>
<dbReference type="GO" id="GO:0044458">
    <property type="term" value="P:motile cilium assembly"/>
    <property type="evidence" value="ECO:0007669"/>
    <property type="project" value="TreeGrafter"/>
</dbReference>
<dbReference type="GO" id="GO:0097729">
    <property type="term" value="C:9+2 motile cilium"/>
    <property type="evidence" value="ECO:0007669"/>
    <property type="project" value="TreeGrafter"/>
</dbReference>
<accession>A0A8C1LCB8</accession>
<dbReference type="InterPro" id="IPR029676">
    <property type="entry name" value="CFAP221"/>
</dbReference>
<reference evidence="2" key="1">
    <citation type="submission" date="2025-08" db="UniProtKB">
        <authorList>
            <consortium name="Ensembl"/>
        </authorList>
    </citation>
    <scope>IDENTIFICATION</scope>
</reference>
<protein>
    <recommendedName>
        <fullName evidence="1">Cep192-like domain-containing protein</fullName>
    </recommendedName>
</protein>
<dbReference type="Pfam" id="PF22067">
    <property type="entry name" value="Cep192_D3"/>
    <property type="match status" value="1"/>
</dbReference>
<dbReference type="AlphaFoldDB" id="A0A8C1LCB8"/>
<evidence type="ECO:0000259" key="1">
    <source>
        <dbReference type="Pfam" id="PF22067"/>
    </source>
</evidence>
<evidence type="ECO:0000313" key="2">
    <source>
        <dbReference type="Ensembl" id="ENSCCRP00010060585.1"/>
    </source>
</evidence>
<dbReference type="Gene3D" id="2.60.40.10">
    <property type="entry name" value="Immunoglobulins"/>
    <property type="match status" value="1"/>
</dbReference>
<dbReference type="PANTHER" id="PTHR46500">
    <property type="entry name" value="CILIA- AND FLAGELLA-ASSOCIATED PROTEIN 221"/>
    <property type="match status" value="1"/>
</dbReference>
<organism evidence="2 3">
    <name type="scientific">Cyprinus carpio</name>
    <name type="common">Common carp</name>
    <dbReference type="NCBI Taxonomy" id="7962"/>
    <lineage>
        <taxon>Eukaryota</taxon>
        <taxon>Metazoa</taxon>
        <taxon>Chordata</taxon>
        <taxon>Craniata</taxon>
        <taxon>Vertebrata</taxon>
        <taxon>Euteleostomi</taxon>
        <taxon>Actinopterygii</taxon>
        <taxon>Neopterygii</taxon>
        <taxon>Teleostei</taxon>
        <taxon>Ostariophysi</taxon>
        <taxon>Cypriniformes</taxon>
        <taxon>Cyprinidae</taxon>
        <taxon>Cyprininae</taxon>
        <taxon>Cyprinus</taxon>
    </lineage>
</organism>
<dbReference type="Ensembl" id="ENSCCRT00010066437.1">
    <property type="protein sequence ID" value="ENSCCRP00010060585.1"/>
    <property type="gene ID" value="ENSCCRG00010025699.1"/>
</dbReference>
<dbReference type="InterPro" id="IPR054089">
    <property type="entry name" value="Cep192-like_D3"/>
</dbReference>